<proteinExistence type="predicted"/>
<dbReference type="GO" id="GO:0032588">
    <property type="term" value="C:trans-Golgi network membrane"/>
    <property type="evidence" value="ECO:0007669"/>
    <property type="project" value="TreeGrafter"/>
</dbReference>
<protein>
    <recommendedName>
        <fullName evidence="8">Secretory carrier-associated membrane protein</fullName>
    </recommendedName>
</protein>
<evidence type="ECO:0000256" key="6">
    <source>
        <dbReference type="SAM" id="Phobius"/>
    </source>
</evidence>
<evidence type="ECO:0000256" key="4">
    <source>
        <dbReference type="ARBA" id="ARBA00023136"/>
    </source>
</evidence>
<feature type="transmembrane region" description="Helical" evidence="6">
    <location>
        <begin position="144"/>
        <end position="164"/>
    </location>
</feature>
<evidence type="ECO:0000313" key="7">
    <source>
        <dbReference type="EMBL" id="OCF50525.1"/>
    </source>
</evidence>
<evidence type="ECO:0000256" key="3">
    <source>
        <dbReference type="ARBA" id="ARBA00022989"/>
    </source>
</evidence>
<evidence type="ECO:0000256" key="5">
    <source>
        <dbReference type="SAM" id="MobiDB-lite"/>
    </source>
</evidence>
<dbReference type="InterPro" id="IPR007273">
    <property type="entry name" value="SCAMP"/>
</dbReference>
<organism evidence="7">
    <name type="scientific">Kwoniella pini CBS 10737</name>
    <dbReference type="NCBI Taxonomy" id="1296096"/>
    <lineage>
        <taxon>Eukaryota</taxon>
        <taxon>Fungi</taxon>
        <taxon>Dikarya</taxon>
        <taxon>Basidiomycota</taxon>
        <taxon>Agaricomycotina</taxon>
        <taxon>Tremellomycetes</taxon>
        <taxon>Tremellales</taxon>
        <taxon>Cryptococcaceae</taxon>
        <taxon>Kwoniella</taxon>
    </lineage>
</organism>
<sequence>MSYKPASEYRLGKESKLMNSDDPFADSSQHATLDTDPFSDPAKDPFTQPNDSSVSFGGQGGTTNAYGDYGGYGGSSAAADPRAAELSRREAELARREQDLARREQESGTYRNNWPPFYPFVHYDPEIIEDSTKRQTIKLIGYQWYALAATLVINMLGCIFLLLAGASEGGADLASSISYVVVIGLASFILWFRPIYLGYCRTEGKTMAIFFCKSHIYFLFGGFHLLYSIYMLVGIPSTGSAGLINTIGMFTQGHILAAVFGTISVVGWAFQVLGGGFLYKRVWDFKNGNGDISMENATSQLKASSIKTIVLHQSRM</sequence>
<evidence type="ECO:0008006" key="8">
    <source>
        <dbReference type="Google" id="ProtNLM"/>
    </source>
</evidence>
<dbReference type="PANTHER" id="PTHR10687">
    <property type="entry name" value="SECRETORY CARRIER-ASSOCIATED MEMBRANE PROTEIN SCAMP"/>
    <property type="match status" value="1"/>
</dbReference>
<comment type="subcellular location">
    <subcellularLocation>
        <location evidence="1">Membrane</location>
        <topology evidence="1">Multi-pass membrane protein</topology>
    </subcellularLocation>
</comment>
<keyword evidence="3 6" id="KW-1133">Transmembrane helix</keyword>
<feature type="compositionally biased region" description="Polar residues" evidence="5">
    <location>
        <begin position="47"/>
        <end position="56"/>
    </location>
</feature>
<dbReference type="PANTHER" id="PTHR10687:SF90">
    <property type="entry name" value="SECRETORY CARRIER MEMBRANE PROTEIN"/>
    <property type="match status" value="1"/>
</dbReference>
<name>A0A1B9I4S3_9TREE</name>
<feature type="transmembrane region" description="Helical" evidence="6">
    <location>
        <begin position="255"/>
        <end position="279"/>
    </location>
</feature>
<dbReference type="Pfam" id="PF04144">
    <property type="entry name" value="SCAMP"/>
    <property type="match status" value="1"/>
</dbReference>
<keyword evidence="4 6" id="KW-0472">Membrane</keyword>
<keyword evidence="2 6" id="KW-0812">Transmembrane</keyword>
<evidence type="ECO:0000256" key="2">
    <source>
        <dbReference type="ARBA" id="ARBA00022692"/>
    </source>
</evidence>
<reference evidence="7" key="1">
    <citation type="submission" date="2013-07" db="EMBL/GenBank/DDBJ databases">
        <title>The Genome Sequence of Cryptococcus pinus CBS10737.</title>
        <authorList>
            <consortium name="The Broad Institute Genome Sequencing Platform"/>
            <person name="Cuomo C."/>
            <person name="Litvintseva A."/>
            <person name="Chen Y."/>
            <person name="Heitman J."/>
            <person name="Sun S."/>
            <person name="Springer D."/>
            <person name="Dromer F."/>
            <person name="Young S.K."/>
            <person name="Zeng Q."/>
            <person name="Gargeya S."/>
            <person name="Fitzgerald M."/>
            <person name="Abouelleil A."/>
            <person name="Alvarado L."/>
            <person name="Berlin A.M."/>
            <person name="Chapman S.B."/>
            <person name="Dewar J."/>
            <person name="Goldberg J."/>
            <person name="Griggs A."/>
            <person name="Gujja S."/>
            <person name="Hansen M."/>
            <person name="Howarth C."/>
            <person name="Imamovic A."/>
            <person name="Larimer J."/>
            <person name="McCowan C."/>
            <person name="Murphy C."/>
            <person name="Pearson M."/>
            <person name="Priest M."/>
            <person name="Roberts A."/>
            <person name="Saif S."/>
            <person name="Shea T."/>
            <person name="Sykes S."/>
            <person name="Wortman J."/>
            <person name="Nusbaum C."/>
            <person name="Birren B."/>
        </authorList>
    </citation>
    <scope>NUCLEOTIDE SEQUENCE [LARGE SCALE GENOMIC DNA]</scope>
    <source>
        <strain evidence="7">CBS 10737</strain>
    </source>
</reference>
<feature type="compositionally biased region" description="Basic and acidic residues" evidence="5">
    <location>
        <begin position="82"/>
        <end position="106"/>
    </location>
</feature>
<dbReference type="OrthoDB" id="242866at2759"/>
<feature type="transmembrane region" description="Helical" evidence="6">
    <location>
        <begin position="176"/>
        <end position="196"/>
    </location>
</feature>
<feature type="region of interest" description="Disordered" evidence="5">
    <location>
        <begin position="75"/>
        <end position="106"/>
    </location>
</feature>
<reference evidence="7" key="2">
    <citation type="submission" date="2016-07" db="EMBL/GenBank/DDBJ databases">
        <title>Evolution of pathogenesis and genome organization in the Tremellales.</title>
        <authorList>
            <person name="Cuomo C."/>
            <person name="Litvintseva A."/>
            <person name="Heitman J."/>
            <person name="Chen Y."/>
            <person name="Sun S."/>
            <person name="Springer D."/>
            <person name="Dromer F."/>
            <person name="Young S."/>
            <person name="Zeng Q."/>
            <person name="Chapman S."/>
            <person name="Gujja S."/>
            <person name="Saif S."/>
            <person name="Birren B."/>
        </authorList>
    </citation>
    <scope>NUCLEOTIDE SEQUENCE</scope>
    <source>
        <strain evidence="7">CBS 10737</strain>
    </source>
</reference>
<dbReference type="AlphaFoldDB" id="A0A1B9I4S3"/>
<gene>
    <name evidence="7" type="ORF">I206_03850</name>
</gene>
<evidence type="ECO:0000256" key="1">
    <source>
        <dbReference type="ARBA" id="ARBA00004141"/>
    </source>
</evidence>
<dbReference type="EMBL" id="KI894010">
    <property type="protein sequence ID" value="OCF50525.1"/>
    <property type="molecule type" value="Genomic_DNA"/>
</dbReference>
<feature type="region of interest" description="Disordered" evidence="5">
    <location>
        <begin position="1"/>
        <end position="61"/>
    </location>
</feature>
<feature type="transmembrane region" description="Helical" evidence="6">
    <location>
        <begin position="216"/>
        <end position="235"/>
    </location>
</feature>
<dbReference type="GO" id="GO:0015031">
    <property type="term" value="P:protein transport"/>
    <property type="evidence" value="ECO:0007669"/>
    <property type="project" value="InterPro"/>
</dbReference>
<accession>A0A1B9I4S3</accession>
<dbReference type="GO" id="GO:0055038">
    <property type="term" value="C:recycling endosome membrane"/>
    <property type="evidence" value="ECO:0007669"/>
    <property type="project" value="TreeGrafter"/>
</dbReference>